<evidence type="ECO:0000256" key="8">
    <source>
        <dbReference type="SAM" id="Phobius"/>
    </source>
</evidence>
<accession>A0ABW6IN00</accession>
<feature type="transmembrane region" description="Helical" evidence="8">
    <location>
        <begin position="221"/>
        <end position="246"/>
    </location>
</feature>
<protein>
    <submittedName>
        <fullName evidence="9">MFS transporter</fullName>
    </submittedName>
</protein>
<dbReference type="PANTHER" id="PTHR23517:SF2">
    <property type="entry name" value="MULTIDRUG RESISTANCE PROTEIN MDTH"/>
    <property type="match status" value="1"/>
</dbReference>
<evidence type="ECO:0000256" key="1">
    <source>
        <dbReference type="ARBA" id="ARBA00004651"/>
    </source>
</evidence>
<feature type="transmembrane region" description="Helical" evidence="8">
    <location>
        <begin position="151"/>
        <end position="170"/>
    </location>
</feature>
<keyword evidence="5 8" id="KW-1133">Transmembrane helix</keyword>
<dbReference type="Proteomes" id="UP001600424">
    <property type="component" value="Unassembled WGS sequence"/>
</dbReference>
<comment type="subcellular location">
    <subcellularLocation>
        <location evidence="1">Cell membrane</location>
        <topology evidence="1">Multi-pass membrane protein</topology>
    </subcellularLocation>
</comment>
<comment type="caution">
    <text evidence="9">The sequence shown here is derived from an EMBL/GenBank/DDBJ whole genome shotgun (WGS) entry which is preliminary data.</text>
</comment>
<dbReference type="SUPFAM" id="SSF103473">
    <property type="entry name" value="MFS general substrate transporter"/>
    <property type="match status" value="1"/>
</dbReference>
<dbReference type="InterPro" id="IPR036259">
    <property type="entry name" value="MFS_trans_sf"/>
</dbReference>
<keyword evidence="2" id="KW-0813">Transport</keyword>
<keyword evidence="3" id="KW-1003">Cell membrane</keyword>
<evidence type="ECO:0000256" key="6">
    <source>
        <dbReference type="ARBA" id="ARBA00023136"/>
    </source>
</evidence>
<gene>
    <name evidence="9" type="ORF">ACFQ63_02530</name>
</gene>
<evidence type="ECO:0000256" key="4">
    <source>
        <dbReference type="ARBA" id="ARBA00022692"/>
    </source>
</evidence>
<evidence type="ECO:0000256" key="2">
    <source>
        <dbReference type="ARBA" id="ARBA00022448"/>
    </source>
</evidence>
<feature type="region of interest" description="Disordered" evidence="7">
    <location>
        <begin position="408"/>
        <end position="448"/>
    </location>
</feature>
<evidence type="ECO:0000256" key="5">
    <source>
        <dbReference type="ARBA" id="ARBA00022989"/>
    </source>
</evidence>
<keyword evidence="4 8" id="KW-0812">Transmembrane</keyword>
<dbReference type="Gene3D" id="1.20.1250.20">
    <property type="entry name" value="MFS general substrate transporter like domains"/>
    <property type="match status" value="1"/>
</dbReference>
<feature type="transmembrane region" description="Helical" evidence="8">
    <location>
        <begin position="121"/>
        <end position="139"/>
    </location>
</feature>
<feature type="transmembrane region" description="Helical" evidence="8">
    <location>
        <begin position="288"/>
        <end position="306"/>
    </location>
</feature>
<name>A0ABW6IN00_STRWE</name>
<reference evidence="9 10" key="1">
    <citation type="submission" date="2024-09" db="EMBL/GenBank/DDBJ databases">
        <title>The Natural Products Discovery Center: Release of the First 8490 Sequenced Strains for Exploring Actinobacteria Biosynthetic Diversity.</title>
        <authorList>
            <person name="Kalkreuter E."/>
            <person name="Kautsar S.A."/>
            <person name="Yang D."/>
            <person name="Bader C.D."/>
            <person name="Teijaro C.N."/>
            <person name="Fluegel L."/>
            <person name="Davis C.M."/>
            <person name="Simpson J.R."/>
            <person name="Lauterbach L."/>
            <person name="Steele A.D."/>
            <person name="Gui C."/>
            <person name="Meng S."/>
            <person name="Li G."/>
            <person name="Viehrig K."/>
            <person name="Ye F."/>
            <person name="Su P."/>
            <person name="Kiefer A.F."/>
            <person name="Nichols A."/>
            <person name="Cepeda A.J."/>
            <person name="Yan W."/>
            <person name="Fan B."/>
            <person name="Jiang Y."/>
            <person name="Adhikari A."/>
            <person name="Zheng C.-J."/>
            <person name="Schuster L."/>
            <person name="Cowan T.M."/>
            <person name="Smanski M.J."/>
            <person name="Chevrette M.G."/>
            <person name="De Carvalho L.P.S."/>
            <person name="Shen B."/>
        </authorList>
    </citation>
    <scope>NUCLEOTIDE SEQUENCE [LARGE SCALE GENOMIC DNA]</scope>
    <source>
        <strain evidence="9 10">NPDC056472</strain>
    </source>
</reference>
<sequence>MLDMIMTGSKKRVPNGPEAGPQRALIIACFVSRVGNGLFNTAAILYFTFVVHLPAAQVGLGLTIAGLSGLAAGIPAGNLADRYGPRTVWLTSLALQAVTMAAFVFIDSWLAFVVVATLDRLAATSGGAAGGALVARVGGEHPAAFRARLRTYVNLGVVVGTLGAAVAIQIDTRPAYTGLILANAASFAVAGLIAFFGVPNYRPLPQPKEHRQWSVLTDRPYVSFVALYSAMGLQYQTVSLLLPIWLSAHTDAPRWTVAAVYAVNSGVCVLLQSRLGSKVETTRQGGRAFRLAGLLFLVSCPLMALTADVPMWVAPALAILAVCIHSVGEVYESSGGYALGFGLAPDHAQGQYQGLFGIGFDAGQALAPVVLTGVVLALGHPGWLLLGVFFAAVGAAGPPVTAWAERTRTVQAKADEDAEAEASAQSQSQSQSQSQPQSRGESPLVDAD</sequence>
<keyword evidence="6 8" id="KW-0472">Membrane</keyword>
<feature type="transmembrane region" description="Helical" evidence="8">
    <location>
        <begin position="383"/>
        <end position="404"/>
    </location>
</feature>
<evidence type="ECO:0000313" key="10">
    <source>
        <dbReference type="Proteomes" id="UP001600424"/>
    </source>
</evidence>
<organism evidence="9 10">
    <name type="scientific">Streptomyces wedmorensis</name>
    <dbReference type="NCBI Taxonomy" id="43759"/>
    <lineage>
        <taxon>Bacteria</taxon>
        <taxon>Bacillati</taxon>
        <taxon>Actinomycetota</taxon>
        <taxon>Actinomycetes</taxon>
        <taxon>Kitasatosporales</taxon>
        <taxon>Streptomycetaceae</taxon>
        <taxon>Streptomyces</taxon>
    </lineage>
</organism>
<dbReference type="InterPro" id="IPR050171">
    <property type="entry name" value="MFS_Transporters"/>
</dbReference>
<dbReference type="Pfam" id="PF07690">
    <property type="entry name" value="MFS_1"/>
    <property type="match status" value="1"/>
</dbReference>
<feature type="transmembrane region" description="Helical" evidence="8">
    <location>
        <begin position="24"/>
        <end position="49"/>
    </location>
</feature>
<feature type="transmembrane region" description="Helical" evidence="8">
    <location>
        <begin position="88"/>
        <end position="115"/>
    </location>
</feature>
<dbReference type="InterPro" id="IPR011701">
    <property type="entry name" value="MFS"/>
</dbReference>
<keyword evidence="10" id="KW-1185">Reference proteome</keyword>
<evidence type="ECO:0000256" key="7">
    <source>
        <dbReference type="SAM" id="MobiDB-lite"/>
    </source>
</evidence>
<dbReference type="EMBL" id="JBHTRV010000002">
    <property type="protein sequence ID" value="MFE5978567.1"/>
    <property type="molecule type" value="Genomic_DNA"/>
</dbReference>
<dbReference type="PANTHER" id="PTHR23517">
    <property type="entry name" value="RESISTANCE PROTEIN MDTM, PUTATIVE-RELATED-RELATED"/>
    <property type="match status" value="1"/>
</dbReference>
<proteinExistence type="predicted"/>
<dbReference type="RefSeq" id="WP_386251216.1">
    <property type="nucleotide sequence ID" value="NZ_JBHTRV010000002.1"/>
</dbReference>
<feature type="transmembrane region" description="Helical" evidence="8">
    <location>
        <begin position="55"/>
        <end position="76"/>
    </location>
</feature>
<evidence type="ECO:0000256" key="3">
    <source>
        <dbReference type="ARBA" id="ARBA00022475"/>
    </source>
</evidence>
<feature type="transmembrane region" description="Helical" evidence="8">
    <location>
        <begin position="176"/>
        <end position="201"/>
    </location>
</feature>
<feature type="compositionally biased region" description="Low complexity" evidence="7">
    <location>
        <begin position="421"/>
        <end position="438"/>
    </location>
</feature>
<evidence type="ECO:0000313" key="9">
    <source>
        <dbReference type="EMBL" id="MFE5978567.1"/>
    </source>
</evidence>
<feature type="transmembrane region" description="Helical" evidence="8">
    <location>
        <begin position="258"/>
        <end position="276"/>
    </location>
</feature>